<sequence length="438" mass="49652">MNHKQLILSFLLMTCSLLTASANDGVYFTSGNFLVPTQETDISVDREILTITIGNDGFARVDVYYEFMNHGASKTVTMAFEADAPYNADAPKNLRAPHPYINHFTANMNGQPLSYDNALVPLRYTDGKANADFTPLDLTQWKNDKEVPPLVDLPNNLLYNAKLDSIVPFAYAYFFKATFQPGRNIVRHTYRYRMSYNVAQRFTIPYWLTPATRWANHQIDHFTLRITADEPTSFCLADSLFRDAPFTTNRHNDIYHLSNDLNPSMIFARIGAGDTLTWQATHFRPTADMCIEAPTWERGTIATIGQTSAKVVVDQQGQVSRYIANCGDNYFIDVQDYGLVKKSESHIEEYAAEKGQGYLVINDAMAHRVNVRQRPTTKSAIVGQISYHANELPDVFPCLGLVEGQGRSNAWQWFKLRIGNTTGYVRQDLMVWDPIDSY</sequence>
<proteinExistence type="predicted"/>
<organism evidence="2 3">
    <name type="scientific">Hallella faecis</name>
    <dbReference type="NCBI Taxonomy" id="2841596"/>
    <lineage>
        <taxon>Bacteria</taxon>
        <taxon>Pseudomonadati</taxon>
        <taxon>Bacteroidota</taxon>
        <taxon>Bacteroidia</taxon>
        <taxon>Bacteroidales</taxon>
        <taxon>Prevotellaceae</taxon>
        <taxon>Hallella</taxon>
    </lineage>
</organism>
<name>A0ABV1FN19_9BACT</name>
<dbReference type="Gene3D" id="2.30.30.40">
    <property type="entry name" value="SH3 Domains"/>
    <property type="match status" value="1"/>
</dbReference>
<feature type="signal peptide" evidence="1">
    <location>
        <begin position="1"/>
        <end position="20"/>
    </location>
</feature>
<protein>
    <submittedName>
        <fullName evidence="2">DUF4424 domain-containing protein</fullName>
    </submittedName>
</protein>
<evidence type="ECO:0000256" key="1">
    <source>
        <dbReference type="SAM" id="SignalP"/>
    </source>
</evidence>
<accession>A0ABV1FN19</accession>
<evidence type="ECO:0000313" key="3">
    <source>
        <dbReference type="Proteomes" id="UP001487296"/>
    </source>
</evidence>
<keyword evidence="1" id="KW-0732">Signal</keyword>
<dbReference type="Proteomes" id="UP001487296">
    <property type="component" value="Unassembled WGS sequence"/>
</dbReference>
<reference evidence="2 3" key="1">
    <citation type="submission" date="2024-04" db="EMBL/GenBank/DDBJ databases">
        <title>Human intestinal bacterial collection.</title>
        <authorList>
            <person name="Pauvert C."/>
            <person name="Hitch T.C.A."/>
            <person name="Clavel T."/>
        </authorList>
    </citation>
    <scope>NUCLEOTIDE SEQUENCE [LARGE SCALE GENOMIC DNA]</scope>
    <source>
        <strain evidence="2 3">CLA-AA-H145</strain>
    </source>
</reference>
<dbReference type="EMBL" id="JBBNFP010000003">
    <property type="protein sequence ID" value="MEQ2485787.1"/>
    <property type="molecule type" value="Genomic_DNA"/>
</dbReference>
<dbReference type="Gene3D" id="2.60.40.3680">
    <property type="match status" value="1"/>
</dbReference>
<keyword evidence="3" id="KW-1185">Reference proteome</keyword>
<gene>
    <name evidence="2" type="ORF">AAAT34_01805</name>
</gene>
<dbReference type="RefSeq" id="WP_215758780.1">
    <property type="nucleotide sequence ID" value="NZ_JAHKBE010000002.1"/>
</dbReference>
<comment type="caution">
    <text evidence="2">The sequence shown here is derived from an EMBL/GenBank/DDBJ whole genome shotgun (WGS) entry which is preliminary data.</text>
</comment>
<feature type="chain" id="PRO_5047222123" evidence="1">
    <location>
        <begin position="21"/>
        <end position="438"/>
    </location>
</feature>
<evidence type="ECO:0000313" key="2">
    <source>
        <dbReference type="EMBL" id="MEQ2485787.1"/>
    </source>
</evidence>